<dbReference type="AlphaFoldDB" id="A0A516X747"/>
<dbReference type="SUPFAM" id="SSF53474">
    <property type="entry name" value="alpha/beta-Hydrolases"/>
    <property type="match status" value="1"/>
</dbReference>
<dbReference type="EC" id="3.1.1.-" evidence="3"/>
<reference evidence="5 6" key="1">
    <citation type="submission" date="2019-07" db="EMBL/GenBank/DDBJ databases">
        <title>Tomitella cavernea sp. nov., an actinomycete isolated from soil.</title>
        <authorList>
            <person name="Cheng J."/>
        </authorList>
    </citation>
    <scope>NUCLEOTIDE SEQUENCE [LARGE SCALE GENOMIC DNA]</scope>
    <source>
        <strain evidence="5 6">HY188</strain>
    </source>
</reference>
<dbReference type="InterPro" id="IPR050309">
    <property type="entry name" value="Type-B_Carboxylest/Lipase"/>
</dbReference>
<sequence>MATTAVTAHAQAPLAAPLTVELDSGAVRGSTSGATREFLGIPYAAPPVDDLRWAPPQPVAQWAGVRDATAAGPRCAQAAAGPTGSMQQGPQPGEDCLHLNVTTPRNMAPDAQLPVMVWWHGGGFTSGSGGEYDATRLAEQGDVIVVTVNYRLGVFGYFGLPGLPGSGNFGLADQLASLEWVQANAAAFGGDAGNVTVFGESAGGMSVCAALSSPRAEGLIDKAIISSGSCMLDWPAGTQFPRSPAQTPYVPVAEARADGADLARRLGCTQDVLACMRTKTVDELVPHMQEFANHLAYGTELVPADPATALAGGAVLDVPVISGGNRDEARSFVAGAIMHDPTTITAPTYPDLLARAFGGDAGAVATEYPISRYGNAALAWATLVTDATWACPTLRGDRALARRGATYAYEFADPNAPNVNFTWVPQFPMGAAHATDLPYIFDLGGQSMLLPGGQRSLADLMVGYWTSFAHTGDPNHAGAPRWAPAAPDTTLVQQLAPGAVGPIDAGAAHRCGFWDGLE</sequence>
<name>A0A516X747_9ACTN</name>
<comment type="similarity">
    <text evidence="1 3">Belongs to the type-B carboxylesterase/lipase family.</text>
</comment>
<proteinExistence type="inferred from homology"/>
<dbReference type="GO" id="GO:0016787">
    <property type="term" value="F:hydrolase activity"/>
    <property type="evidence" value="ECO:0007669"/>
    <property type="project" value="UniProtKB-KW"/>
</dbReference>
<organism evidence="5 6">
    <name type="scientific">Tomitella fengzijianii</name>
    <dbReference type="NCBI Taxonomy" id="2597660"/>
    <lineage>
        <taxon>Bacteria</taxon>
        <taxon>Bacillati</taxon>
        <taxon>Actinomycetota</taxon>
        <taxon>Actinomycetes</taxon>
        <taxon>Mycobacteriales</taxon>
        <taxon>Tomitella</taxon>
    </lineage>
</organism>
<dbReference type="PANTHER" id="PTHR11559">
    <property type="entry name" value="CARBOXYLESTERASE"/>
    <property type="match status" value="1"/>
</dbReference>
<dbReference type="KEGG" id="toy:FO059_00595"/>
<dbReference type="InterPro" id="IPR002018">
    <property type="entry name" value="CarbesteraseB"/>
</dbReference>
<reference evidence="5 6" key="2">
    <citation type="submission" date="2019-07" db="EMBL/GenBank/DDBJ databases">
        <authorList>
            <person name="Huang Y."/>
        </authorList>
    </citation>
    <scope>NUCLEOTIDE SEQUENCE [LARGE SCALE GENOMIC DNA]</scope>
    <source>
        <strain evidence="5 6">HY188</strain>
    </source>
</reference>
<evidence type="ECO:0000259" key="4">
    <source>
        <dbReference type="Pfam" id="PF00135"/>
    </source>
</evidence>
<accession>A0A516X747</accession>
<evidence type="ECO:0000313" key="6">
    <source>
        <dbReference type="Proteomes" id="UP000317344"/>
    </source>
</evidence>
<keyword evidence="2 3" id="KW-0378">Hydrolase</keyword>
<feature type="domain" description="Carboxylesterase type B" evidence="4">
    <location>
        <begin position="19"/>
        <end position="514"/>
    </location>
</feature>
<gene>
    <name evidence="5" type="ORF">FO059_00595</name>
</gene>
<evidence type="ECO:0000256" key="3">
    <source>
        <dbReference type="RuleBase" id="RU361235"/>
    </source>
</evidence>
<evidence type="ECO:0000256" key="2">
    <source>
        <dbReference type="ARBA" id="ARBA00022801"/>
    </source>
</evidence>
<dbReference type="OrthoDB" id="3199405at2"/>
<evidence type="ECO:0000256" key="1">
    <source>
        <dbReference type="ARBA" id="ARBA00005964"/>
    </source>
</evidence>
<dbReference type="InterPro" id="IPR029058">
    <property type="entry name" value="AB_hydrolase_fold"/>
</dbReference>
<dbReference type="PROSITE" id="PS00122">
    <property type="entry name" value="CARBOXYLESTERASE_B_1"/>
    <property type="match status" value="1"/>
</dbReference>
<dbReference type="Gene3D" id="3.40.50.1820">
    <property type="entry name" value="alpha/beta hydrolase"/>
    <property type="match status" value="1"/>
</dbReference>
<dbReference type="EMBL" id="CP041765">
    <property type="protein sequence ID" value="QDQ98894.1"/>
    <property type="molecule type" value="Genomic_DNA"/>
</dbReference>
<keyword evidence="6" id="KW-1185">Reference proteome</keyword>
<evidence type="ECO:0000313" key="5">
    <source>
        <dbReference type="EMBL" id="QDQ98894.1"/>
    </source>
</evidence>
<dbReference type="InterPro" id="IPR019826">
    <property type="entry name" value="Carboxylesterase_B_AS"/>
</dbReference>
<dbReference type="Pfam" id="PF00135">
    <property type="entry name" value="COesterase"/>
    <property type="match status" value="1"/>
</dbReference>
<protein>
    <recommendedName>
        <fullName evidence="3">Carboxylic ester hydrolase</fullName>
        <ecNumber evidence="3">3.1.1.-</ecNumber>
    </recommendedName>
</protein>
<dbReference type="Proteomes" id="UP000317344">
    <property type="component" value="Chromosome"/>
</dbReference>